<dbReference type="InterPro" id="IPR046348">
    <property type="entry name" value="SIS_dom_sf"/>
</dbReference>
<dbReference type="FunFam" id="3.40.50.10490:FF:000016">
    <property type="entry name" value="Glucose-6-phosphate isomerase"/>
    <property type="match status" value="1"/>
</dbReference>
<proteinExistence type="inferred from homology"/>
<protein>
    <recommendedName>
        <fullName evidence="8">Glucose-6-phosphate isomerase</fullName>
        <shortName evidence="8">GPI</shortName>
        <ecNumber evidence="8">5.3.1.9</ecNumber>
    </recommendedName>
    <alternativeName>
        <fullName evidence="8">Phosphoglucose isomerase</fullName>
        <shortName evidence="8">PGI</shortName>
    </alternativeName>
    <alternativeName>
        <fullName evidence="8">Phosphohexose isomerase</fullName>
        <shortName evidence="8">PHI</shortName>
    </alternativeName>
</protein>
<accession>A0A926IB73</accession>
<comment type="catalytic activity">
    <reaction evidence="7 8 9">
        <text>alpha-D-glucose 6-phosphate = beta-D-fructose 6-phosphate</text>
        <dbReference type="Rhea" id="RHEA:11816"/>
        <dbReference type="ChEBI" id="CHEBI:57634"/>
        <dbReference type="ChEBI" id="CHEBI:58225"/>
        <dbReference type="EC" id="5.3.1.9"/>
    </reaction>
</comment>
<evidence type="ECO:0000256" key="1">
    <source>
        <dbReference type="ARBA" id="ARBA00004926"/>
    </source>
</evidence>
<dbReference type="CDD" id="cd05016">
    <property type="entry name" value="SIS_PGI_2"/>
    <property type="match status" value="1"/>
</dbReference>
<dbReference type="PROSITE" id="PS51463">
    <property type="entry name" value="P_GLUCOSE_ISOMERASE_3"/>
    <property type="match status" value="1"/>
</dbReference>
<dbReference type="PANTHER" id="PTHR11469">
    <property type="entry name" value="GLUCOSE-6-PHOSPHATE ISOMERASE"/>
    <property type="match status" value="1"/>
</dbReference>
<evidence type="ECO:0000256" key="8">
    <source>
        <dbReference type="HAMAP-Rule" id="MF_00473"/>
    </source>
</evidence>
<feature type="active site" description="Proton donor" evidence="8">
    <location>
        <position position="286"/>
    </location>
</feature>
<evidence type="ECO:0000313" key="10">
    <source>
        <dbReference type="EMBL" id="MBC8570946.1"/>
    </source>
</evidence>
<dbReference type="PRINTS" id="PR00662">
    <property type="entry name" value="G6PISOMERASE"/>
</dbReference>
<dbReference type="FunFam" id="3.40.50.10490:FF:000015">
    <property type="entry name" value="Glucose-6-phosphate isomerase"/>
    <property type="match status" value="1"/>
</dbReference>
<evidence type="ECO:0000256" key="2">
    <source>
        <dbReference type="ARBA" id="ARBA00006604"/>
    </source>
</evidence>
<dbReference type="AlphaFoldDB" id="A0A926IB73"/>
<dbReference type="NCBIfam" id="NF010697">
    <property type="entry name" value="PRK14097.1"/>
    <property type="match status" value="1"/>
</dbReference>
<evidence type="ECO:0000256" key="5">
    <source>
        <dbReference type="ARBA" id="ARBA00023152"/>
    </source>
</evidence>
<dbReference type="InterPro" id="IPR001672">
    <property type="entry name" value="G6P_Isomerase"/>
</dbReference>
<dbReference type="GO" id="GO:0006094">
    <property type="term" value="P:gluconeogenesis"/>
    <property type="evidence" value="ECO:0007669"/>
    <property type="project" value="UniProtKB-UniRule"/>
</dbReference>
<dbReference type="PROSITE" id="PS00765">
    <property type="entry name" value="P_GLUCOSE_ISOMERASE_1"/>
    <property type="match status" value="1"/>
</dbReference>
<dbReference type="GO" id="GO:0006096">
    <property type="term" value="P:glycolytic process"/>
    <property type="evidence" value="ECO:0007669"/>
    <property type="project" value="UniProtKB-UniRule"/>
</dbReference>
<dbReference type="Pfam" id="PF00342">
    <property type="entry name" value="PGI"/>
    <property type="match status" value="1"/>
</dbReference>
<dbReference type="Proteomes" id="UP000660861">
    <property type="component" value="Unassembled WGS sequence"/>
</dbReference>
<dbReference type="SUPFAM" id="SSF53697">
    <property type="entry name" value="SIS domain"/>
    <property type="match status" value="1"/>
</dbReference>
<dbReference type="GO" id="GO:0005829">
    <property type="term" value="C:cytosol"/>
    <property type="evidence" value="ECO:0007669"/>
    <property type="project" value="TreeGrafter"/>
</dbReference>
<dbReference type="CDD" id="cd05015">
    <property type="entry name" value="SIS_PGI_1"/>
    <property type="match status" value="1"/>
</dbReference>
<dbReference type="InterPro" id="IPR035482">
    <property type="entry name" value="SIS_PGI_2"/>
</dbReference>
<dbReference type="EC" id="5.3.1.9" evidence="8"/>
<keyword evidence="4 8" id="KW-0963">Cytoplasm</keyword>
<dbReference type="GO" id="GO:0048029">
    <property type="term" value="F:monosaccharide binding"/>
    <property type="evidence" value="ECO:0007669"/>
    <property type="project" value="TreeGrafter"/>
</dbReference>
<reference evidence="10" key="1">
    <citation type="submission" date="2020-08" db="EMBL/GenBank/DDBJ databases">
        <title>Genome public.</title>
        <authorList>
            <person name="Liu C."/>
            <person name="Sun Q."/>
        </authorList>
    </citation>
    <scope>NUCLEOTIDE SEQUENCE</scope>
    <source>
        <strain evidence="10">NSJ-54</strain>
    </source>
</reference>
<comment type="pathway">
    <text evidence="8">Carbohydrate biosynthesis; gluconeogenesis.</text>
</comment>
<evidence type="ECO:0000256" key="3">
    <source>
        <dbReference type="ARBA" id="ARBA00022432"/>
    </source>
</evidence>
<keyword evidence="5 8" id="KW-0324">Glycolysis</keyword>
<evidence type="ECO:0000313" key="11">
    <source>
        <dbReference type="Proteomes" id="UP000660861"/>
    </source>
</evidence>
<evidence type="ECO:0000256" key="4">
    <source>
        <dbReference type="ARBA" id="ARBA00022490"/>
    </source>
</evidence>
<dbReference type="GO" id="GO:0097367">
    <property type="term" value="F:carbohydrate derivative binding"/>
    <property type="evidence" value="ECO:0007669"/>
    <property type="project" value="InterPro"/>
</dbReference>
<comment type="subcellular location">
    <subcellularLocation>
        <location evidence="8">Cytoplasm</location>
    </subcellularLocation>
</comment>
<organism evidence="10 11">
    <name type="scientific">Zongyangia hominis</name>
    <dbReference type="NCBI Taxonomy" id="2763677"/>
    <lineage>
        <taxon>Bacteria</taxon>
        <taxon>Bacillati</taxon>
        <taxon>Bacillota</taxon>
        <taxon>Clostridia</taxon>
        <taxon>Eubacteriales</taxon>
        <taxon>Oscillospiraceae</taxon>
        <taxon>Zongyangia</taxon>
    </lineage>
</organism>
<dbReference type="PROSITE" id="PS00174">
    <property type="entry name" value="P_GLUCOSE_ISOMERASE_2"/>
    <property type="match status" value="1"/>
</dbReference>
<dbReference type="HAMAP" id="MF_00473">
    <property type="entry name" value="G6P_isomerase"/>
    <property type="match status" value="1"/>
</dbReference>
<feature type="active site" evidence="8">
    <location>
        <position position="421"/>
    </location>
</feature>
<keyword evidence="6 8" id="KW-0413">Isomerase</keyword>
<dbReference type="InterPro" id="IPR018189">
    <property type="entry name" value="Phosphoglucose_isomerase_CS"/>
</dbReference>
<dbReference type="PANTHER" id="PTHR11469:SF1">
    <property type="entry name" value="GLUCOSE-6-PHOSPHATE ISOMERASE"/>
    <property type="match status" value="1"/>
</dbReference>
<name>A0A926IB73_9FIRM</name>
<comment type="similarity">
    <text evidence="2 8 9">Belongs to the GPI family.</text>
</comment>
<comment type="function">
    <text evidence="8">Catalyzes the reversible isomerization of glucose-6-phosphate to fructose-6-phosphate.</text>
</comment>
<dbReference type="InterPro" id="IPR035476">
    <property type="entry name" value="SIS_PGI_1"/>
</dbReference>
<keyword evidence="11" id="KW-1185">Reference proteome</keyword>
<comment type="caution">
    <text evidence="10">The sequence shown here is derived from an EMBL/GenBank/DDBJ whole genome shotgun (WGS) entry which is preliminary data.</text>
</comment>
<dbReference type="GO" id="GO:0004347">
    <property type="term" value="F:glucose-6-phosphate isomerase activity"/>
    <property type="evidence" value="ECO:0007669"/>
    <property type="project" value="UniProtKB-UniRule"/>
</dbReference>
<dbReference type="RefSeq" id="WP_262398040.1">
    <property type="nucleotide sequence ID" value="NZ_JACRTC010000006.1"/>
</dbReference>
<evidence type="ECO:0000256" key="6">
    <source>
        <dbReference type="ARBA" id="ARBA00023235"/>
    </source>
</evidence>
<gene>
    <name evidence="8" type="primary">pgi</name>
    <name evidence="10" type="ORF">H8709_08910</name>
</gene>
<evidence type="ECO:0000256" key="7">
    <source>
        <dbReference type="ARBA" id="ARBA00029321"/>
    </source>
</evidence>
<dbReference type="Gene3D" id="3.40.50.10490">
    <property type="entry name" value="Glucose-6-phosphate isomerase like protein, domain 1"/>
    <property type="match status" value="2"/>
</dbReference>
<comment type="pathway">
    <text evidence="1 8 9">Carbohydrate degradation; glycolysis; D-glyceraldehyde 3-phosphate and glycerone phosphate from D-glucose: step 2/4.</text>
</comment>
<comment type="caution">
    <text evidence="8">Lacks conserved residue(s) required for the propagation of feature annotation.</text>
</comment>
<evidence type="ECO:0000256" key="9">
    <source>
        <dbReference type="RuleBase" id="RU000612"/>
    </source>
</evidence>
<dbReference type="GO" id="GO:0051156">
    <property type="term" value="P:glucose 6-phosphate metabolic process"/>
    <property type="evidence" value="ECO:0007669"/>
    <property type="project" value="TreeGrafter"/>
</dbReference>
<dbReference type="EMBL" id="JACRTC010000006">
    <property type="protein sequence ID" value="MBC8570946.1"/>
    <property type="molecule type" value="Genomic_DNA"/>
</dbReference>
<sequence length="445" mass="48774">MAVTLNANHLKGFVMDHELCGIQAQLDAAHRTLHEKTGLGNDYLGWLTLPTDYDKEEFARIKAAAEKIKGDSDILIVIGIGGSYLGARAAIEFLKSPLYNNLKKDTPDIYFAGNSISPAYVNDLLSICEGKDISVNIISKSGTTTEPALAFRIFRDLLEKKYGKEGAKGRIYATTDKARGTLKELSDKEGYETFVIPDDVGGRFSVLTAVGLLPIAVAGCDIDALMAGAKEAQDALCDPDVEKNDCYKYAALRNCLYRKGKAVELLVTYEPCFTMMNEWFKQLFGESEGKDHKGLFPASVTFSTDLHSMGQFIQDGSRVLFETVVKFKTPKSDLFIQPDAANFDGLNFLSNQNMSVVNEKAFEGTILAHTEGGAPNMVLEVGGVNEKELGYLIYFFEKACAISGYLLGVNPFNQPGVEAYKKNMFALLGKPGYEDLQGALLEKLK</sequence>
<keyword evidence="3 8" id="KW-0312">Gluconeogenesis</keyword>